<keyword evidence="3" id="KW-1185">Reference proteome</keyword>
<comment type="caution">
    <text evidence="2">The sequence shown here is derived from an EMBL/GenBank/DDBJ whole genome shotgun (WGS) entry which is preliminary data.</text>
</comment>
<dbReference type="AlphaFoldDB" id="A0AAV1HZ14"/>
<evidence type="ECO:0000256" key="1">
    <source>
        <dbReference type="SAM" id="SignalP"/>
    </source>
</evidence>
<reference evidence="2 3" key="1">
    <citation type="submission" date="2023-10" db="EMBL/GenBank/DDBJ databases">
        <authorList>
            <person name="Maclean D."/>
            <person name="Macfadyen A."/>
        </authorList>
    </citation>
    <scope>NUCLEOTIDE SEQUENCE [LARGE SCALE GENOMIC DNA]</scope>
</reference>
<accession>A0AAV1HZ14</accession>
<dbReference type="EMBL" id="CAUYUE010000004">
    <property type="protein sequence ID" value="CAK0768453.1"/>
    <property type="molecule type" value="Genomic_DNA"/>
</dbReference>
<feature type="signal peptide" evidence="1">
    <location>
        <begin position="1"/>
        <end position="21"/>
    </location>
</feature>
<proteinExistence type="predicted"/>
<sequence>MSHLALLLCVTVGVLLMLKTADLSLEAFADPVGTYFPDSYAVGKIVAGTLGPLTDKLAPAQCALLTSSSGDCHTAYTNAMLGAVRALSDSEKQALTGAVNSYSQLVGFLWQMIKVSDAFNFGRPFVVAGVMFLPESFVSTLVQNTGGDVSASVNTLVKLQINIQELADPTKYEGVYADLLKWKRASILKVPKAIADQLYTDPNTITRYWLFASGDTWIA</sequence>
<evidence type="ECO:0000313" key="2">
    <source>
        <dbReference type="EMBL" id="CAK0768453.1"/>
    </source>
</evidence>
<keyword evidence="1" id="KW-0732">Signal</keyword>
<feature type="chain" id="PRO_5043886342" evidence="1">
    <location>
        <begin position="22"/>
        <end position="219"/>
    </location>
</feature>
<organism evidence="2 3">
    <name type="scientific">Coccomyxa viridis</name>
    <dbReference type="NCBI Taxonomy" id="1274662"/>
    <lineage>
        <taxon>Eukaryota</taxon>
        <taxon>Viridiplantae</taxon>
        <taxon>Chlorophyta</taxon>
        <taxon>core chlorophytes</taxon>
        <taxon>Trebouxiophyceae</taxon>
        <taxon>Trebouxiophyceae incertae sedis</taxon>
        <taxon>Coccomyxaceae</taxon>
        <taxon>Coccomyxa</taxon>
    </lineage>
</organism>
<evidence type="ECO:0000313" key="3">
    <source>
        <dbReference type="Proteomes" id="UP001314263"/>
    </source>
</evidence>
<name>A0AAV1HZ14_9CHLO</name>
<gene>
    <name evidence="2" type="ORF">CVIRNUC_003566</name>
</gene>
<protein>
    <submittedName>
        <fullName evidence="2">Uncharacterized protein</fullName>
    </submittedName>
</protein>
<dbReference type="Proteomes" id="UP001314263">
    <property type="component" value="Unassembled WGS sequence"/>
</dbReference>